<organism evidence="1 2">
    <name type="scientific">Clostridium polyendosporum</name>
    <dbReference type="NCBI Taxonomy" id="69208"/>
    <lineage>
        <taxon>Bacteria</taxon>
        <taxon>Bacillati</taxon>
        <taxon>Bacillota</taxon>
        <taxon>Clostridia</taxon>
        <taxon>Eubacteriales</taxon>
        <taxon>Clostridiaceae</taxon>
        <taxon>Clostridium</taxon>
    </lineage>
</organism>
<dbReference type="GO" id="GO:0016791">
    <property type="term" value="F:phosphatase activity"/>
    <property type="evidence" value="ECO:0007669"/>
    <property type="project" value="TreeGrafter"/>
</dbReference>
<name>A0A919VNC6_9CLOT</name>
<evidence type="ECO:0000313" key="2">
    <source>
        <dbReference type="Proteomes" id="UP000679179"/>
    </source>
</evidence>
<dbReference type="PANTHER" id="PTHR10000">
    <property type="entry name" value="PHOSPHOSERINE PHOSPHATASE"/>
    <property type="match status" value="1"/>
</dbReference>
<keyword evidence="2" id="KW-1185">Reference proteome</keyword>
<accession>A0A919VNC6</accession>
<dbReference type="Gene3D" id="3.40.50.1000">
    <property type="entry name" value="HAD superfamily/HAD-like"/>
    <property type="match status" value="1"/>
</dbReference>
<dbReference type="AlphaFoldDB" id="A0A919VNC6"/>
<dbReference type="SFLD" id="SFLDS00003">
    <property type="entry name" value="Haloacid_Dehalogenase"/>
    <property type="match status" value="1"/>
</dbReference>
<dbReference type="InterPro" id="IPR000150">
    <property type="entry name" value="Cof"/>
</dbReference>
<dbReference type="SFLD" id="SFLDG01140">
    <property type="entry name" value="C2.B:_Phosphomannomutase_and_P"/>
    <property type="match status" value="1"/>
</dbReference>
<dbReference type="InterPro" id="IPR036412">
    <property type="entry name" value="HAD-like_sf"/>
</dbReference>
<protein>
    <submittedName>
        <fullName evidence="1">Hydrolase</fullName>
    </submittedName>
</protein>
<dbReference type="NCBIfam" id="TIGR01484">
    <property type="entry name" value="HAD-SF-IIB"/>
    <property type="match status" value="1"/>
</dbReference>
<gene>
    <name evidence="1" type="ORF">CPJCM30710_30890</name>
</gene>
<dbReference type="Proteomes" id="UP000679179">
    <property type="component" value="Unassembled WGS sequence"/>
</dbReference>
<dbReference type="Pfam" id="PF08282">
    <property type="entry name" value="Hydrolase_3"/>
    <property type="match status" value="1"/>
</dbReference>
<reference evidence="1" key="1">
    <citation type="submission" date="2021-03" db="EMBL/GenBank/DDBJ databases">
        <title>Taxonomic study of Clostridium polyendosporum from meadow-gley soil under rice.</title>
        <authorList>
            <person name="Kobayashi H."/>
            <person name="Tanizawa Y."/>
            <person name="Yagura M."/>
        </authorList>
    </citation>
    <scope>NUCLEOTIDE SEQUENCE</scope>
    <source>
        <strain evidence="1">JCM 30710</strain>
    </source>
</reference>
<dbReference type="InterPro" id="IPR023214">
    <property type="entry name" value="HAD_sf"/>
</dbReference>
<evidence type="ECO:0000313" key="1">
    <source>
        <dbReference type="EMBL" id="GIM30423.1"/>
    </source>
</evidence>
<dbReference type="RefSeq" id="WP_212905091.1">
    <property type="nucleotide sequence ID" value="NZ_BOPZ01000037.1"/>
</dbReference>
<dbReference type="NCBIfam" id="TIGR00099">
    <property type="entry name" value="Cof-subfamily"/>
    <property type="match status" value="1"/>
</dbReference>
<dbReference type="GO" id="GO:0000287">
    <property type="term" value="F:magnesium ion binding"/>
    <property type="evidence" value="ECO:0007669"/>
    <property type="project" value="TreeGrafter"/>
</dbReference>
<dbReference type="GO" id="GO:0005829">
    <property type="term" value="C:cytosol"/>
    <property type="evidence" value="ECO:0007669"/>
    <property type="project" value="TreeGrafter"/>
</dbReference>
<sequence length="281" mass="31670">MDKKIIFFDIDGTLSDPMFGVPESTIESIKTLKENSHVVCISTGRTRDMIQDDIIAMGFDGIIAGGGSHIEFKNKILLEQYIPVSLLKKVIKTLEENKISYSLESRYKVYMTKKMADYLSDNVKVLRGKQNSEMEKLMDEREKIQYADTMSEFNVNTSPISKICFISHQIQQVELIRKSIGNEFQLISHESPSGDVFNAEIVMKGFNKGCAVKKVCEYLNISKKNTIAFGDSMNDLDLLEVVNHGVAMGNAINALKEKAKSVCEPVTDDGIYKELKRMQLI</sequence>
<proteinExistence type="predicted"/>
<dbReference type="PROSITE" id="PS01229">
    <property type="entry name" value="COF_2"/>
    <property type="match status" value="1"/>
</dbReference>
<dbReference type="Gene3D" id="3.30.1240.10">
    <property type="match status" value="1"/>
</dbReference>
<dbReference type="SUPFAM" id="SSF56784">
    <property type="entry name" value="HAD-like"/>
    <property type="match status" value="1"/>
</dbReference>
<keyword evidence="1" id="KW-0378">Hydrolase</keyword>
<dbReference type="InterPro" id="IPR006379">
    <property type="entry name" value="HAD-SF_hydro_IIB"/>
</dbReference>
<dbReference type="PANTHER" id="PTHR10000:SF25">
    <property type="entry name" value="PHOSPHATASE YKRA-RELATED"/>
    <property type="match status" value="1"/>
</dbReference>
<comment type="caution">
    <text evidence="1">The sequence shown here is derived from an EMBL/GenBank/DDBJ whole genome shotgun (WGS) entry which is preliminary data.</text>
</comment>
<dbReference type="EMBL" id="BOPZ01000037">
    <property type="protein sequence ID" value="GIM30423.1"/>
    <property type="molecule type" value="Genomic_DNA"/>
</dbReference>